<keyword evidence="9 11" id="KW-1015">Disulfide bond</keyword>
<protein>
    <recommendedName>
        <fullName evidence="3">pepsin A</fullName>
        <ecNumber evidence="3">3.4.23.1</ecNumber>
    </recommendedName>
</protein>
<dbReference type="FunFam" id="2.40.70.10:FF:000004">
    <property type="entry name" value="Pepsin A"/>
    <property type="match status" value="1"/>
</dbReference>
<feature type="region of interest" description="Disordered" evidence="13">
    <location>
        <begin position="56"/>
        <end position="88"/>
    </location>
</feature>
<keyword evidence="6" id="KW-0222">Digestion</keyword>
<dbReference type="CDD" id="cd05478">
    <property type="entry name" value="pepsin_A"/>
    <property type="match status" value="1"/>
</dbReference>
<dbReference type="Gene3D" id="2.40.70.10">
    <property type="entry name" value="Acid Proteases"/>
    <property type="match status" value="2"/>
</dbReference>
<dbReference type="InterPro" id="IPR001969">
    <property type="entry name" value="Aspartic_peptidase_AS"/>
</dbReference>
<keyword evidence="16" id="KW-1185">Reference proteome</keyword>
<comment type="similarity">
    <text evidence="2 12">Belongs to the peptidase A1 family.</text>
</comment>
<evidence type="ECO:0000259" key="14">
    <source>
        <dbReference type="PROSITE" id="PS51767"/>
    </source>
</evidence>
<dbReference type="Proteomes" id="UP000424527">
    <property type="component" value="Unassembled WGS sequence"/>
</dbReference>
<dbReference type="Gene3D" id="6.10.140.60">
    <property type="match status" value="1"/>
</dbReference>
<proteinExistence type="inferred from homology"/>
<sequence length="569" mass="63177">MLEQFQWAEQAELYCPTIEPQDYEMVEFFIKRLKLWMGLTKAKEFRHRVKFEGMDIPPSRSSQESRLSTLSSTLPSSHSPSLSSSFSSPRLLSSALSMRSEDSSVSEPGFDVQPYLDCLLPCVTTLLSRFDQVNHITEDVHNLEMKLEEAQTRRRKRWISNEEKGAERFKEVFPSVDIQVSGSTVDSRTRTMKWAFVVCAMVALSECLIQVPLEKGKTAREYLEEQGLWEEYRLKYPYNPMAKFDHRFAVGDESMTNDADLAYYGIISIGTPPQSFKVIFDTGSSNLWVPSIYCSSPACNNHDKFNPSTSSTYRNSGKSLQIQYGTGSMTGFLGYDTVGVGGISVKNQIFGLSESEAPFMQYMRADGILGLAYPRLSASGATPVFDNMMKEGLVNQDMFSVYLSSNSQQGSVVTFGGSDPNHYTGSISWIPLSNELYWQITVDSVTVNGQVVACNGGCQAIVDTGTSLIVGPQSSISNINSYVGASSQNGDYVVNCNSIGQMPDVTFHIHGQEFTIPASAYVRQSQYYGCRTGFGNGGDSLWILGDVFIRQYYSIFSRAQNMVGLAKAV</sequence>
<gene>
    <name evidence="15" type="ORF">D5F01_LYC17880</name>
</gene>
<feature type="disulfide bond" evidence="11">
    <location>
        <begin position="454"/>
        <end position="458"/>
    </location>
</feature>
<feature type="compositionally biased region" description="Low complexity" evidence="13">
    <location>
        <begin position="57"/>
        <end position="88"/>
    </location>
</feature>
<keyword evidence="8" id="KW-0865">Zymogen</keyword>
<evidence type="ECO:0000256" key="1">
    <source>
        <dbReference type="ARBA" id="ARBA00002318"/>
    </source>
</evidence>
<feature type="domain" description="Peptidase A1" evidence="14">
    <location>
        <begin position="263"/>
        <end position="566"/>
    </location>
</feature>
<dbReference type="InterPro" id="IPR033121">
    <property type="entry name" value="PEPTIDASE_A1"/>
</dbReference>
<dbReference type="InterPro" id="IPR021109">
    <property type="entry name" value="Peptidase_aspartic_dom_sf"/>
</dbReference>
<comment type="caution">
    <text evidence="15">The sequence shown here is derived from an EMBL/GenBank/DDBJ whole genome shotgun (WGS) entry which is preliminary data.</text>
</comment>
<dbReference type="PANTHER" id="PTHR47966">
    <property type="entry name" value="BETA-SITE APP-CLEAVING ENZYME, ISOFORM A-RELATED"/>
    <property type="match status" value="1"/>
</dbReference>
<evidence type="ECO:0000256" key="4">
    <source>
        <dbReference type="ARBA" id="ARBA00022670"/>
    </source>
</evidence>
<evidence type="ECO:0000313" key="15">
    <source>
        <dbReference type="EMBL" id="KAE8284547.1"/>
    </source>
</evidence>
<name>A0A6G0HZN5_LARCR</name>
<evidence type="ECO:0000256" key="7">
    <source>
        <dbReference type="ARBA" id="ARBA00022801"/>
    </source>
</evidence>
<evidence type="ECO:0000256" key="3">
    <source>
        <dbReference type="ARBA" id="ARBA00011924"/>
    </source>
</evidence>
<evidence type="ECO:0000256" key="8">
    <source>
        <dbReference type="ARBA" id="ARBA00023145"/>
    </source>
</evidence>
<feature type="active site" evidence="10">
    <location>
        <position position="281"/>
    </location>
</feature>
<evidence type="ECO:0000256" key="6">
    <source>
        <dbReference type="ARBA" id="ARBA00022757"/>
    </source>
</evidence>
<dbReference type="GO" id="GO:0007586">
    <property type="term" value="P:digestion"/>
    <property type="evidence" value="ECO:0007669"/>
    <property type="project" value="UniProtKB-KW"/>
</dbReference>
<feature type="disulfide bond" evidence="11">
    <location>
        <begin position="294"/>
        <end position="299"/>
    </location>
</feature>
<dbReference type="InterPro" id="IPR001461">
    <property type="entry name" value="Aspartic_peptidase_A1"/>
</dbReference>
<evidence type="ECO:0000256" key="10">
    <source>
        <dbReference type="PIRSR" id="PIRSR601461-1"/>
    </source>
</evidence>
<evidence type="ECO:0000313" key="16">
    <source>
        <dbReference type="Proteomes" id="UP000424527"/>
    </source>
</evidence>
<evidence type="ECO:0000256" key="11">
    <source>
        <dbReference type="PIRSR" id="PIRSR601461-2"/>
    </source>
</evidence>
<keyword evidence="4 12" id="KW-0645">Protease</keyword>
<dbReference type="PROSITE" id="PS51767">
    <property type="entry name" value="PEPTIDASE_A1"/>
    <property type="match status" value="1"/>
</dbReference>
<dbReference type="PANTHER" id="PTHR47966:SF22">
    <property type="entry name" value="PEPSIN A-3-RELATED"/>
    <property type="match status" value="1"/>
</dbReference>
<dbReference type="EC" id="3.4.23.1" evidence="3"/>
<dbReference type="SUPFAM" id="SSF50630">
    <property type="entry name" value="Acid proteases"/>
    <property type="match status" value="1"/>
</dbReference>
<comment type="function">
    <text evidence="1">Shows particularly broad specificity; although bonds involving phenylalanine and leucine are preferred, many others are also cleaved to some extent.</text>
</comment>
<evidence type="ECO:0000256" key="13">
    <source>
        <dbReference type="SAM" id="MobiDB-lite"/>
    </source>
</evidence>
<evidence type="ECO:0000256" key="9">
    <source>
        <dbReference type="ARBA" id="ARBA00023157"/>
    </source>
</evidence>
<dbReference type="PROSITE" id="PS00141">
    <property type="entry name" value="ASP_PROTEASE"/>
    <property type="match status" value="2"/>
</dbReference>
<dbReference type="Pfam" id="PF00026">
    <property type="entry name" value="Asp"/>
    <property type="match status" value="1"/>
</dbReference>
<dbReference type="GO" id="GO:0004190">
    <property type="term" value="F:aspartic-type endopeptidase activity"/>
    <property type="evidence" value="ECO:0007669"/>
    <property type="project" value="UniProtKB-KW"/>
</dbReference>
<dbReference type="PRINTS" id="PR00792">
    <property type="entry name" value="PEPSIN"/>
</dbReference>
<accession>A0A6G0HZN5</accession>
<dbReference type="Pfam" id="PF07966">
    <property type="entry name" value="A1_Propeptide"/>
    <property type="match status" value="1"/>
</dbReference>
<dbReference type="AlphaFoldDB" id="A0A6G0HZN5"/>
<organism evidence="15 16">
    <name type="scientific">Larimichthys crocea</name>
    <name type="common">Large yellow croaker</name>
    <name type="synonym">Pseudosciaena crocea</name>
    <dbReference type="NCBI Taxonomy" id="215358"/>
    <lineage>
        <taxon>Eukaryota</taxon>
        <taxon>Metazoa</taxon>
        <taxon>Chordata</taxon>
        <taxon>Craniata</taxon>
        <taxon>Vertebrata</taxon>
        <taxon>Euteleostomi</taxon>
        <taxon>Actinopterygii</taxon>
        <taxon>Neopterygii</taxon>
        <taxon>Teleostei</taxon>
        <taxon>Neoteleostei</taxon>
        <taxon>Acanthomorphata</taxon>
        <taxon>Eupercaria</taxon>
        <taxon>Sciaenidae</taxon>
        <taxon>Larimichthys</taxon>
    </lineage>
</organism>
<keyword evidence="7 12" id="KW-0378">Hydrolase</keyword>
<reference evidence="15 16" key="1">
    <citation type="submission" date="2019-07" db="EMBL/GenBank/DDBJ databases">
        <title>Chromosome genome assembly for large yellow croaker.</title>
        <authorList>
            <person name="Xiao S."/>
        </authorList>
    </citation>
    <scope>NUCLEOTIDE SEQUENCE [LARGE SCALE GENOMIC DNA]</scope>
    <source>
        <strain evidence="15">JMULYC20181020</strain>
        <tissue evidence="15">Muscle</tissue>
    </source>
</reference>
<evidence type="ECO:0000256" key="2">
    <source>
        <dbReference type="ARBA" id="ARBA00007447"/>
    </source>
</evidence>
<dbReference type="InterPro" id="IPR012848">
    <property type="entry name" value="Aspartic_peptidase_N"/>
</dbReference>
<dbReference type="EMBL" id="REGW02000017">
    <property type="protein sequence ID" value="KAE8284547.1"/>
    <property type="molecule type" value="Genomic_DNA"/>
</dbReference>
<feature type="disulfide bond" evidence="11">
    <location>
        <begin position="496"/>
        <end position="530"/>
    </location>
</feature>
<keyword evidence="5 12" id="KW-0064">Aspartyl protease</keyword>
<dbReference type="GO" id="GO:0006508">
    <property type="term" value="P:proteolysis"/>
    <property type="evidence" value="ECO:0007669"/>
    <property type="project" value="UniProtKB-KW"/>
</dbReference>
<evidence type="ECO:0000256" key="12">
    <source>
        <dbReference type="RuleBase" id="RU000454"/>
    </source>
</evidence>
<dbReference type="FunFam" id="2.40.70.10:FF:000006">
    <property type="entry name" value="Cathepsin E"/>
    <property type="match status" value="1"/>
</dbReference>
<dbReference type="InterPro" id="IPR034162">
    <property type="entry name" value="Pepsin_A"/>
</dbReference>
<evidence type="ECO:0000256" key="5">
    <source>
        <dbReference type="ARBA" id="ARBA00022750"/>
    </source>
</evidence>
<feature type="active site" evidence="10">
    <location>
        <position position="463"/>
    </location>
</feature>